<gene>
    <name evidence="1" type="ORF">I9063_002906</name>
    <name evidence="2" type="ORF">JJB78_15890</name>
</gene>
<reference evidence="1" key="1">
    <citation type="journal article" date="2018" name="Genome Biol.">
        <title>SKESA: strategic k-mer extension for scrupulous assemblies.</title>
        <authorList>
            <person name="Souvorov A."/>
            <person name="Agarwala R."/>
            <person name="Lipman D.J."/>
        </authorList>
    </citation>
    <scope>NUCLEOTIDE SEQUENCE</scope>
    <source>
        <strain evidence="1">C25</strain>
    </source>
</reference>
<dbReference type="Proteomes" id="UP000668358">
    <property type="component" value="Unassembled WGS sequence"/>
</dbReference>
<dbReference type="EMBL" id="JAENRE010000012">
    <property type="protein sequence ID" value="MBO3417960.1"/>
    <property type="molecule type" value="Genomic_DNA"/>
</dbReference>
<accession>A0AAN5NE35</accession>
<name>A0AAN5NE35_CLOPF</name>
<organism evidence="1 4">
    <name type="scientific">Clostridium perfringens</name>
    <dbReference type="NCBI Taxonomy" id="1502"/>
    <lineage>
        <taxon>Bacteria</taxon>
        <taxon>Bacillati</taxon>
        <taxon>Bacillota</taxon>
        <taxon>Clostridia</taxon>
        <taxon>Eubacteriales</taxon>
        <taxon>Clostridiaceae</taxon>
        <taxon>Clostridium</taxon>
    </lineage>
</organism>
<dbReference type="AlphaFoldDB" id="A0AAN5NE35"/>
<comment type="caution">
    <text evidence="1">The sequence shown here is derived from an EMBL/GenBank/DDBJ whole genome shotgun (WGS) entry which is preliminary data.</text>
</comment>
<proteinExistence type="predicted"/>
<sequence>MEELTFREVIANIKKGEVWESKYTTIKVNNEGALIIKDHDYLNNNDVNVLKRDLIAINLYSRFKLQRK</sequence>
<protein>
    <submittedName>
        <fullName evidence="1">Uncharacterized protein</fullName>
    </submittedName>
</protein>
<evidence type="ECO:0000313" key="1">
    <source>
        <dbReference type="EMBL" id="HAT4299502.1"/>
    </source>
</evidence>
<dbReference type="RefSeq" id="WP_078210061.1">
    <property type="nucleotide sequence ID" value="NZ_CP019579.1"/>
</dbReference>
<evidence type="ECO:0000313" key="3">
    <source>
        <dbReference type="Proteomes" id="UP000668358"/>
    </source>
</evidence>
<reference evidence="1" key="2">
    <citation type="submission" date="2020-07" db="EMBL/GenBank/DDBJ databases">
        <authorList>
            <consortium name="NCBI Pathogen Detection Project"/>
        </authorList>
    </citation>
    <scope>NUCLEOTIDE SEQUENCE</scope>
    <source>
        <strain evidence="1">C25</strain>
    </source>
</reference>
<reference evidence="2 3" key="3">
    <citation type="submission" date="2020-12" db="EMBL/GenBank/DDBJ databases">
        <title>Comparative genomics of Clostridium perfringens reveals patterns of host-associated phylogenetic clades and virulence factors.</title>
        <authorList>
            <person name="Smith A.H."/>
            <person name="Geier R."/>
        </authorList>
    </citation>
    <scope>NUCLEOTIDE SEQUENCE [LARGE SCALE GENOMIC DNA]</scope>
    <source>
        <strain evidence="2 3">CHD15829P</strain>
    </source>
</reference>
<dbReference type="Proteomes" id="UP000855421">
    <property type="component" value="Unassembled WGS sequence"/>
</dbReference>
<dbReference type="EMBL" id="DACTBT010000028">
    <property type="protein sequence ID" value="HAT4299502.1"/>
    <property type="molecule type" value="Genomic_DNA"/>
</dbReference>
<evidence type="ECO:0000313" key="2">
    <source>
        <dbReference type="EMBL" id="MBO3417960.1"/>
    </source>
</evidence>
<evidence type="ECO:0000313" key="4">
    <source>
        <dbReference type="Proteomes" id="UP000855421"/>
    </source>
</evidence>